<feature type="non-terminal residue" evidence="2">
    <location>
        <position position="1"/>
    </location>
</feature>
<reference evidence="2 3" key="1">
    <citation type="journal article" date="2012" name="Genome Biol.">
        <title>Genome and low-iron response of an oceanic diatom adapted to chronic iron limitation.</title>
        <authorList>
            <person name="Lommer M."/>
            <person name="Specht M."/>
            <person name="Roy A.S."/>
            <person name="Kraemer L."/>
            <person name="Andreson R."/>
            <person name="Gutowska M.A."/>
            <person name="Wolf J."/>
            <person name="Bergner S.V."/>
            <person name="Schilhabel M.B."/>
            <person name="Klostermeier U.C."/>
            <person name="Beiko R.G."/>
            <person name="Rosenstiel P."/>
            <person name="Hippler M."/>
            <person name="Laroche J."/>
        </authorList>
    </citation>
    <scope>NUCLEOTIDE SEQUENCE [LARGE SCALE GENOMIC DNA]</scope>
    <source>
        <strain evidence="2 3">CCMP1005</strain>
    </source>
</reference>
<name>K0SAY4_THAOC</name>
<evidence type="ECO:0000313" key="2">
    <source>
        <dbReference type="EMBL" id="EJK63243.1"/>
    </source>
</evidence>
<proteinExistence type="predicted"/>
<feature type="region of interest" description="Disordered" evidence="1">
    <location>
        <begin position="49"/>
        <end position="95"/>
    </location>
</feature>
<organism evidence="2 3">
    <name type="scientific">Thalassiosira oceanica</name>
    <name type="common">Marine diatom</name>
    <dbReference type="NCBI Taxonomy" id="159749"/>
    <lineage>
        <taxon>Eukaryota</taxon>
        <taxon>Sar</taxon>
        <taxon>Stramenopiles</taxon>
        <taxon>Ochrophyta</taxon>
        <taxon>Bacillariophyta</taxon>
        <taxon>Coscinodiscophyceae</taxon>
        <taxon>Thalassiosirophycidae</taxon>
        <taxon>Thalassiosirales</taxon>
        <taxon>Thalassiosiraceae</taxon>
        <taxon>Thalassiosira</taxon>
    </lineage>
</organism>
<keyword evidence="3" id="KW-1185">Reference proteome</keyword>
<protein>
    <submittedName>
        <fullName evidence="2">Uncharacterized protein</fullName>
    </submittedName>
</protein>
<feature type="compositionally biased region" description="Low complexity" evidence="1">
    <location>
        <begin position="61"/>
        <end position="88"/>
    </location>
</feature>
<evidence type="ECO:0000256" key="1">
    <source>
        <dbReference type="SAM" id="MobiDB-lite"/>
    </source>
</evidence>
<evidence type="ECO:0000313" key="3">
    <source>
        <dbReference type="Proteomes" id="UP000266841"/>
    </source>
</evidence>
<dbReference type="EMBL" id="AGNL01018365">
    <property type="protein sequence ID" value="EJK63243.1"/>
    <property type="molecule type" value="Genomic_DNA"/>
</dbReference>
<gene>
    <name evidence="2" type="ORF">THAOC_16109</name>
</gene>
<dbReference type="AlphaFoldDB" id="K0SAY4"/>
<comment type="caution">
    <text evidence="2">The sequence shown here is derived from an EMBL/GenBank/DDBJ whole genome shotgun (WGS) entry which is preliminary data.</text>
</comment>
<accession>K0SAY4</accession>
<sequence>SSRSDARSLSVYVSLALDSHSATSPQSKAPCGNGPPYILCKQKPAGLRGPPACAKYAPQSQAAEGQPPQPRQQRQPQQQAGSSSGAASTEIHQPKLCRWPWPKAKGIGELENGLATPLPCRRRIAGDNLIWPVLENGLAIVPPLHGAA</sequence>
<dbReference type="Proteomes" id="UP000266841">
    <property type="component" value="Unassembled WGS sequence"/>
</dbReference>